<sequence>MLQNPPRAIPSKMRINNSTAKLEETATRRLEATISVENPSNTQRRSIPRVRPGTNKPANSATTAVTVTAWPASASDTPRSVAISVNKLAGRYSAVSNPNTPIASEKTAIHAGAAGSASEKAPGWRLDTALHIQSVIAGISSLHFKPQSRRRKLDDL</sequence>
<reference evidence="2 3" key="1">
    <citation type="submission" date="2015-05" db="EMBL/GenBank/DDBJ databases">
        <title>A genomic and transcriptomic approach to investigate the blue pigment phenotype in Pseudomonas fluorescens.</title>
        <authorList>
            <person name="Andreani N.A."/>
            <person name="Cardazzo B."/>
        </authorList>
    </citation>
    <scope>NUCLEOTIDE SEQUENCE [LARGE SCALE GENOMIC DNA]</scope>
    <source>
        <strain evidence="2 3">Ps_22</strain>
    </source>
</reference>
<protein>
    <submittedName>
        <fullName evidence="2">Uncharacterized protein</fullName>
    </submittedName>
</protein>
<dbReference type="EMBL" id="LCYA01000025">
    <property type="protein sequence ID" value="KWV89677.1"/>
    <property type="molecule type" value="Genomic_DNA"/>
</dbReference>
<feature type="region of interest" description="Disordered" evidence="1">
    <location>
        <begin position="34"/>
        <end position="60"/>
    </location>
</feature>
<organism evidence="2 3">
    <name type="scientific">Pseudomonas fluorescens</name>
    <dbReference type="NCBI Taxonomy" id="294"/>
    <lineage>
        <taxon>Bacteria</taxon>
        <taxon>Pseudomonadati</taxon>
        <taxon>Pseudomonadota</taxon>
        <taxon>Gammaproteobacteria</taxon>
        <taxon>Pseudomonadales</taxon>
        <taxon>Pseudomonadaceae</taxon>
        <taxon>Pseudomonas</taxon>
    </lineage>
</organism>
<dbReference type="Proteomes" id="UP000061348">
    <property type="component" value="Unassembled WGS sequence"/>
</dbReference>
<evidence type="ECO:0000313" key="3">
    <source>
        <dbReference type="Proteomes" id="UP000061348"/>
    </source>
</evidence>
<comment type="caution">
    <text evidence="2">The sequence shown here is derived from an EMBL/GenBank/DDBJ whole genome shotgun (WGS) entry which is preliminary data.</text>
</comment>
<proteinExistence type="predicted"/>
<name>A0A109LKN6_PSEFL</name>
<gene>
    <name evidence="2" type="ORF">PFLmoz3_00661</name>
</gene>
<accession>A0A109LKN6</accession>
<feature type="compositionally biased region" description="Polar residues" evidence="1">
    <location>
        <begin position="35"/>
        <end position="45"/>
    </location>
</feature>
<dbReference type="AlphaFoldDB" id="A0A109LKN6"/>
<evidence type="ECO:0000313" key="2">
    <source>
        <dbReference type="EMBL" id="KWV89677.1"/>
    </source>
</evidence>
<evidence type="ECO:0000256" key="1">
    <source>
        <dbReference type="SAM" id="MobiDB-lite"/>
    </source>
</evidence>